<gene>
    <name evidence="1" type="ORF">S01H1_23620</name>
</gene>
<accession>X0VE57</accession>
<organism evidence="1">
    <name type="scientific">marine sediment metagenome</name>
    <dbReference type="NCBI Taxonomy" id="412755"/>
    <lineage>
        <taxon>unclassified sequences</taxon>
        <taxon>metagenomes</taxon>
        <taxon>ecological metagenomes</taxon>
    </lineage>
</organism>
<feature type="non-terminal residue" evidence="1">
    <location>
        <position position="1"/>
    </location>
</feature>
<feature type="non-terminal residue" evidence="1">
    <location>
        <position position="129"/>
    </location>
</feature>
<evidence type="ECO:0000313" key="1">
    <source>
        <dbReference type="EMBL" id="GAF98845.1"/>
    </source>
</evidence>
<comment type="caution">
    <text evidence="1">The sequence shown here is derived from an EMBL/GenBank/DDBJ whole genome shotgun (WGS) entry which is preliminary data.</text>
</comment>
<proteinExistence type="predicted"/>
<reference evidence="1" key="1">
    <citation type="journal article" date="2014" name="Front. Microbiol.">
        <title>High frequency of phylogenetically diverse reductive dehalogenase-homologous genes in deep subseafloor sedimentary metagenomes.</title>
        <authorList>
            <person name="Kawai M."/>
            <person name="Futagami T."/>
            <person name="Toyoda A."/>
            <person name="Takaki Y."/>
            <person name="Nishi S."/>
            <person name="Hori S."/>
            <person name="Arai W."/>
            <person name="Tsubouchi T."/>
            <person name="Morono Y."/>
            <person name="Uchiyama I."/>
            <person name="Ito T."/>
            <person name="Fujiyama A."/>
            <person name="Inagaki F."/>
            <person name="Takami H."/>
        </authorList>
    </citation>
    <scope>NUCLEOTIDE SEQUENCE</scope>
    <source>
        <strain evidence="1">Expedition CK06-06</strain>
    </source>
</reference>
<name>X0VE57_9ZZZZ</name>
<protein>
    <submittedName>
        <fullName evidence="1">Uncharacterized protein</fullName>
    </submittedName>
</protein>
<sequence length="129" mass="15043">DKNIKDTEQSNRDLRSNIDGYGEIDITPVEKADGYALKKERTKILDEYASEKLVLDKKNEEIKKDSDKRNGYENFLTINNLSIKNMKKAILEMEEKNKTYRIWIKENPIKDTLPPIPLPDTKKVDEDIS</sequence>
<dbReference type="AlphaFoldDB" id="X0VE57"/>
<dbReference type="EMBL" id="BARS01013705">
    <property type="protein sequence ID" value="GAF98845.1"/>
    <property type="molecule type" value="Genomic_DNA"/>
</dbReference>